<dbReference type="RefSeq" id="WP_130458232.1">
    <property type="nucleotide sequence ID" value="NZ_SHKM01000001.1"/>
</dbReference>
<proteinExistence type="predicted"/>
<feature type="domain" description="Phasin" evidence="1">
    <location>
        <begin position="9"/>
        <end position="104"/>
    </location>
</feature>
<reference evidence="2 3" key="1">
    <citation type="submission" date="2019-02" db="EMBL/GenBank/DDBJ databases">
        <title>Genomic Encyclopedia of Type Strains, Phase IV (KMG-IV): sequencing the most valuable type-strain genomes for metagenomic binning, comparative biology and taxonomic classification.</title>
        <authorList>
            <person name="Goeker M."/>
        </authorList>
    </citation>
    <scope>NUCLEOTIDE SEQUENCE [LARGE SCALE GENOMIC DNA]</scope>
    <source>
        <strain evidence="2 3">DSM 21223</strain>
    </source>
</reference>
<keyword evidence="3" id="KW-1185">Reference proteome</keyword>
<dbReference type="Proteomes" id="UP000292136">
    <property type="component" value="Unassembled WGS sequence"/>
</dbReference>
<evidence type="ECO:0000259" key="1">
    <source>
        <dbReference type="Pfam" id="PF09361"/>
    </source>
</evidence>
<dbReference type="NCBIfam" id="TIGR01841">
    <property type="entry name" value="phasin"/>
    <property type="match status" value="1"/>
</dbReference>
<evidence type="ECO:0000313" key="3">
    <source>
        <dbReference type="Proteomes" id="UP000292136"/>
    </source>
</evidence>
<sequence length="131" mass="14381">MINLHNHLLAVTRTNMENTLDLAHGSFASIERLANLNLNTARALLEHGIEHIRCVMGAKSAQEVLELQTKATQPVLGQTLAYLQNAQQIVTMSQQEHKARVQQQVTDMGQQVAATVEHAVAAVTRLGKPIK</sequence>
<dbReference type="InterPro" id="IPR018968">
    <property type="entry name" value="Phasin"/>
</dbReference>
<evidence type="ECO:0000313" key="2">
    <source>
        <dbReference type="EMBL" id="RZT89485.1"/>
    </source>
</evidence>
<organism evidence="2 3">
    <name type="scientific">Azospira oryzae</name>
    <dbReference type="NCBI Taxonomy" id="146939"/>
    <lineage>
        <taxon>Bacteria</taxon>
        <taxon>Pseudomonadati</taxon>
        <taxon>Pseudomonadota</taxon>
        <taxon>Betaproteobacteria</taxon>
        <taxon>Rhodocyclales</taxon>
        <taxon>Rhodocyclaceae</taxon>
        <taxon>Azospira</taxon>
    </lineage>
</organism>
<dbReference type="InterPro" id="IPR010127">
    <property type="entry name" value="Phasin_subfam-1"/>
</dbReference>
<dbReference type="Pfam" id="PF09361">
    <property type="entry name" value="Phasin_2"/>
    <property type="match status" value="1"/>
</dbReference>
<dbReference type="EMBL" id="SHKM01000001">
    <property type="protein sequence ID" value="RZT89485.1"/>
    <property type="molecule type" value="Genomic_DNA"/>
</dbReference>
<gene>
    <name evidence="2" type="ORF">EV678_0271</name>
</gene>
<comment type="caution">
    <text evidence="2">The sequence shown here is derived from an EMBL/GenBank/DDBJ whole genome shotgun (WGS) entry which is preliminary data.</text>
</comment>
<protein>
    <submittedName>
        <fullName evidence="2">Phasin family protein</fullName>
    </submittedName>
</protein>
<accession>A0ABY0IRT2</accession>
<name>A0ABY0IRT2_9RHOO</name>